<dbReference type="EMBL" id="JAAVJD010000007">
    <property type="protein sequence ID" value="NJQ04438.1"/>
    <property type="molecule type" value="Genomic_DNA"/>
</dbReference>
<sequence length="363" mass="38536">MTIISQTMPRPTAAGAVAAADEHTPVAAGYGDDRTGVLTAVGSTPLVRLTRLLPGARFRIWAKLESSNPGGSIKDRSAYVMLSHAIATGAVVPGSGTVVESSSGNLGIGMAQACRALGLRFVCVVDPRTNPQNIAIMRALGAAVHLVTARDSATGEYQPVRIERVRELVASLPGAYWPNQYANPRNGWAHRVTMREIEDELGRAPDHLLCTISSSGTLRGCADWIRERGHATRVVTVDAEGSAIFGPPTGRRLLPGHGAAVRPPLFRSGLADEVMHVSDLDSVVGCRRLALSEGLLLGGSSGALATALDRLSDRVPDGSDCVLVMPDRGERYLDTIYDDAWVKAQFGEVTHLWKDEMAGAGRC</sequence>
<dbReference type="CDD" id="cd01561">
    <property type="entry name" value="CBS_like"/>
    <property type="match status" value="1"/>
</dbReference>
<evidence type="ECO:0000256" key="2">
    <source>
        <dbReference type="ARBA" id="ARBA00004056"/>
    </source>
</evidence>
<dbReference type="PROSITE" id="PS00901">
    <property type="entry name" value="CYS_SYNTHASE"/>
    <property type="match status" value="1"/>
</dbReference>
<dbReference type="InterPro" id="IPR050214">
    <property type="entry name" value="Cys_Synth/Cystath_Beta-Synth"/>
</dbReference>
<dbReference type="AlphaFoldDB" id="A0A7X6HXE1"/>
<evidence type="ECO:0000256" key="4">
    <source>
        <dbReference type="ARBA" id="ARBA00008519"/>
    </source>
</evidence>
<evidence type="ECO:0000313" key="11">
    <source>
        <dbReference type="EMBL" id="NJQ04438.1"/>
    </source>
</evidence>
<proteinExistence type="inferred from homology"/>
<dbReference type="InterPro" id="IPR001926">
    <property type="entry name" value="TrpB-like_PALP"/>
</dbReference>
<dbReference type="GO" id="GO:0016765">
    <property type="term" value="F:transferase activity, transferring alkyl or aryl (other than methyl) groups"/>
    <property type="evidence" value="ECO:0007669"/>
    <property type="project" value="UniProtKB-ARBA"/>
</dbReference>
<comment type="pathway">
    <text evidence="3">Siderophore biosynthesis.</text>
</comment>
<keyword evidence="8" id="KW-0808">Transferase</keyword>
<dbReference type="Gene3D" id="3.40.50.1100">
    <property type="match status" value="2"/>
</dbReference>
<comment type="similarity">
    <text evidence="4">Belongs to the cysteine synthase/cystathionine beta-synthase family. SbnA subfamily.</text>
</comment>
<name>A0A7X6HXE1_9ACTN</name>
<evidence type="ECO:0000313" key="12">
    <source>
        <dbReference type="Proteomes" id="UP000578686"/>
    </source>
</evidence>
<keyword evidence="12" id="KW-1185">Reference proteome</keyword>
<evidence type="ECO:0000256" key="7">
    <source>
        <dbReference type="ARBA" id="ARBA00016985"/>
    </source>
</evidence>
<dbReference type="InterPro" id="IPR036052">
    <property type="entry name" value="TrpB-like_PALP_sf"/>
</dbReference>
<comment type="cofactor">
    <cofactor evidence="1">
        <name>pyridoxal 5'-phosphate</name>
        <dbReference type="ChEBI" id="CHEBI:597326"/>
    </cofactor>
</comment>
<accession>A0A7X6HXE1</accession>
<keyword evidence="9" id="KW-0663">Pyridoxal phosphate</keyword>
<dbReference type="GO" id="GO:0006535">
    <property type="term" value="P:cysteine biosynthetic process from serine"/>
    <property type="evidence" value="ECO:0007669"/>
    <property type="project" value="InterPro"/>
</dbReference>
<protein>
    <recommendedName>
        <fullName evidence="7">N-(2-amino-2-carboxyethyl)-L-glutamate synthase</fullName>
        <ecNumber evidence="6">2.5.1.140</ecNumber>
    </recommendedName>
</protein>
<dbReference type="InterPro" id="IPR001216">
    <property type="entry name" value="P-phosphate_BS"/>
</dbReference>
<comment type="caution">
    <text evidence="11">The sequence shown here is derived from an EMBL/GenBank/DDBJ whole genome shotgun (WGS) entry which is preliminary data.</text>
</comment>
<evidence type="ECO:0000256" key="8">
    <source>
        <dbReference type="ARBA" id="ARBA00022679"/>
    </source>
</evidence>
<dbReference type="EC" id="2.5.1.140" evidence="6"/>
<dbReference type="Proteomes" id="UP000578686">
    <property type="component" value="Unassembled WGS sequence"/>
</dbReference>
<comment type="subunit">
    <text evidence="5">Homodimer.</text>
</comment>
<evidence type="ECO:0000256" key="6">
    <source>
        <dbReference type="ARBA" id="ARBA00012331"/>
    </source>
</evidence>
<evidence type="ECO:0000259" key="10">
    <source>
        <dbReference type="Pfam" id="PF00291"/>
    </source>
</evidence>
<dbReference type="InterPro" id="IPR023927">
    <property type="entry name" value="SbnA"/>
</dbReference>
<evidence type="ECO:0000256" key="1">
    <source>
        <dbReference type="ARBA" id="ARBA00001933"/>
    </source>
</evidence>
<dbReference type="NCBIfam" id="TIGR03945">
    <property type="entry name" value="PLP_SbnA_fam"/>
    <property type="match status" value="1"/>
</dbReference>
<gene>
    <name evidence="11" type="primary">sbnA</name>
    <name evidence="11" type="ORF">HCN56_02295</name>
</gene>
<evidence type="ECO:0000256" key="3">
    <source>
        <dbReference type="ARBA" id="ARBA00004924"/>
    </source>
</evidence>
<organism evidence="11 12">
    <name type="scientific">Streptomyces lonarensis</name>
    <dbReference type="NCBI Taxonomy" id="700599"/>
    <lineage>
        <taxon>Bacteria</taxon>
        <taxon>Bacillati</taxon>
        <taxon>Actinomycetota</taxon>
        <taxon>Actinomycetes</taxon>
        <taxon>Kitasatosporales</taxon>
        <taxon>Streptomycetaceae</taxon>
        <taxon>Streptomyces</taxon>
    </lineage>
</organism>
<feature type="domain" description="Tryptophan synthase beta chain-like PALP" evidence="10">
    <location>
        <begin position="38"/>
        <end position="327"/>
    </location>
</feature>
<reference evidence="11 12" key="1">
    <citation type="submission" date="2020-03" db="EMBL/GenBank/DDBJ databases">
        <title>Draft genome of Streptomyces sp. ventii, isolated from the Axial Seamount in the Pacific Ocean, and resequencing of the two type strains Streptomyces lonarensis strain NCL 716 and Streptomyces bohaiensis strain 11A07.</title>
        <authorList>
            <person name="Loughran R.M."/>
            <person name="Pfannmuller K.M."/>
            <person name="Wasson B.J."/>
            <person name="Deadmond M.C."/>
            <person name="Paddock B.E."/>
            <person name="Koyack M.J."/>
            <person name="Gallegos D.A."/>
            <person name="Mitchell E.A."/>
            <person name="Ushijima B."/>
            <person name="Saw J.H."/>
            <person name="Mcphail K.L."/>
            <person name="Videau P."/>
        </authorList>
    </citation>
    <scope>NUCLEOTIDE SEQUENCE [LARGE SCALE GENOMIC DNA]</scope>
    <source>
        <strain evidence="11 12">NCL716</strain>
    </source>
</reference>
<dbReference type="Pfam" id="PF00291">
    <property type="entry name" value="PALP"/>
    <property type="match status" value="1"/>
</dbReference>
<evidence type="ECO:0000256" key="9">
    <source>
        <dbReference type="ARBA" id="ARBA00022898"/>
    </source>
</evidence>
<dbReference type="PANTHER" id="PTHR10314">
    <property type="entry name" value="CYSTATHIONINE BETA-SYNTHASE"/>
    <property type="match status" value="1"/>
</dbReference>
<dbReference type="SUPFAM" id="SSF53686">
    <property type="entry name" value="Tryptophan synthase beta subunit-like PLP-dependent enzymes"/>
    <property type="match status" value="1"/>
</dbReference>
<comment type="function">
    <text evidence="2">Catalyzes the synthesis of N-((2S)-2-amino-2-carboxyethyl)-L-glutamate (ACEGA) from O-phospho-L-serine and L-glutamate. Involved in the biosynthesis of L-2,3-diaminopropionic acid (L-Dap), a precursor of staphyloferrin B and antibiotics.</text>
</comment>
<evidence type="ECO:0000256" key="5">
    <source>
        <dbReference type="ARBA" id="ARBA00011738"/>
    </source>
</evidence>